<dbReference type="PROSITE" id="PS51379">
    <property type="entry name" value="4FE4S_FER_2"/>
    <property type="match status" value="2"/>
</dbReference>
<dbReference type="SUPFAM" id="SSF54862">
    <property type="entry name" value="4Fe-4S ferredoxins"/>
    <property type="match status" value="1"/>
</dbReference>
<name>A0A424YNV6_9EURY</name>
<gene>
    <name evidence="2" type="ORF">D5R95_08590</name>
</gene>
<proteinExistence type="predicted"/>
<evidence type="ECO:0000313" key="3">
    <source>
        <dbReference type="Proteomes" id="UP000284763"/>
    </source>
</evidence>
<feature type="domain" description="4Fe-4S ferredoxin-type" evidence="1">
    <location>
        <begin position="31"/>
        <end position="53"/>
    </location>
</feature>
<evidence type="ECO:0000259" key="1">
    <source>
        <dbReference type="PROSITE" id="PS51379"/>
    </source>
</evidence>
<dbReference type="EMBL" id="QZAB01000547">
    <property type="protein sequence ID" value="RQD80637.1"/>
    <property type="molecule type" value="Genomic_DNA"/>
</dbReference>
<reference evidence="2 3" key="1">
    <citation type="submission" date="2018-08" db="EMBL/GenBank/DDBJ databases">
        <title>The metabolism and importance of syntrophic acetate oxidation coupled to methane or sulfide production in haloalkaline environments.</title>
        <authorList>
            <person name="Timmers P.H.A."/>
            <person name="Vavourakis C.D."/>
            <person name="Sorokin D.Y."/>
            <person name="Sinninghe Damste J.S."/>
            <person name="Muyzer G."/>
            <person name="Stams A.J.M."/>
            <person name="Plugge C.M."/>
        </authorList>
    </citation>
    <scope>NUCLEOTIDE SEQUENCE [LARGE SCALE GENOMIC DNA]</scope>
    <source>
        <strain evidence="2">MSAO_Arc3</strain>
    </source>
</reference>
<dbReference type="RefSeq" id="WP_259133252.1">
    <property type="nucleotide sequence ID" value="NZ_JANUCS010000001.1"/>
</dbReference>
<dbReference type="GO" id="GO:0016491">
    <property type="term" value="F:oxidoreductase activity"/>
    <property type="evidence" value="ECO:0007669"/>
    <property type="project" value="UniProtKB-ARBA"/>
</dbReference>
<dbReference type="Gene3D" id="3.30.70.20">
    <property type="match status" value="1"/>
</dbReference>
<dbReference type="InterPro" id="IPR017900">
    <property type="entry name" value="4Fe4S_Fe_S_CS"/>
</dbReference>
<organism evidence="2 3">
    <name type="scientific">Methanosalsum natronophilum</name>
    <dbReference type="NCBI Taxonomy" id="768733"/>
    <lineage>
        <taxon>Archaea</taxon>
        <taxon>Methanobacteriati</taxon>
        <taxon>Methanobacteriota</taxon>
        <taxon>Stenosarchaea group</taxon>
        <taxon>Methanomicrobia</taxon>
        <taxon>Methanosarcinales</taxon>
        <taxon>Methanosarcinaceae</taxon>
        <taxon>Methanosalsum</taxon>
    </lineage>
</organism>
<dbReference type="PROSITE" id="PS00198">
    <property type="entry name" value="4FE4S_FER_1"/>
    <property type="match status" value="1"/>
</dbReference>
<evidence type="ECO:0000313" key="2">
    <source>
        <dbReference type="EMBL" id="RQD80637.1"/>
    </source>
</evidence>
<comment type="caution">
    <text evidence="2">The sequence shown here is derived from an EMBL/GenBank/DDBJ whole genome shotgun (WGS) entry which is preliminary data.</text>
</comment>
<dbReference type="AlphaFoldDB" id="A0A424YNV6"/>
<feature type="domain" description="4Fe-4S ferredoxin-type" evidence="1">
    <location>
        <begin position="1"/>
        <end position="27"/>
    </location>
</feature>
<protein>
    <submittedName>
        <fullName evidence="2">Ferredoxin</fullName>
    </submittedName>
</protein>
<accession>A0A424YNV6</accession>
<dbReference type="Pfam" id="PF13237">
    <property type="entry name" value="Fer4_10"/>
    <property type="match status" value="1"/>
</dbReference>
<sequence>MKINHLCVGCGQCTTFCKRGAIEVYGKANITSKCTKCGSCIPYCPLKSIEVIS</sequence>
<dbReference type="Proteomes" id="UP000284763">
    <property type="component" value="Unassembled WGS sequence"/>
</dbReference>
<dbReference type="InterPro" id="IPR017896">
    <property type="entry name" value="4Fe4S_Fe-S-bd"/>
</dbReference>